<accession>A0A1R3XRV6</accession>
<evidence type="ECO:0008006" key="4">
    <source>
        <dbReference type="Google" id="ProtNLM"/>
    </source>
</evidence>
<protein>
    <recommendedName>
        <fullName evidence="4">Beta-lactamase-inhibitor-like, PepSY-like</fullName>
    </recommendedName>
</protein>
<name>A0A1R3XRV6_9BACT</name>
<feature type="signal peptide" evidence="1">
    <location>
        <begin position="1"/>
        <end position="18"/>
    </location>
</feature>
<dbReference type="AlphaFoldDB" id="A0A1R3XRV6"/>
<dbReference type="Proteomes" id="UP000187181">
    <property type="component" value="Unassembled WGS sequence"/>
</dbReference>
<feature type="chain" id="PRO_5012345261" description="Beta-lactamase-inhibitor-like, PepSY-like" evidence="1">
    <location>
        <begin position="19"/>
        <end position="285"/>
    </location>
</feature>
<reference evidence="3" key="1">
    <citation type="submission" date="2017-01" db="EMBL/GenBank/DDBJ databases">
        <authorList>
            <person name="Varghese N."/>
            <person name="Submissions S."/>
        </authorList>
    </citation>
    <scope>NUCLEOTIDE SEQUENCE [LARGE SCALE GENOMIC DNA]</scope>
    <source>
        <strain evidence="3">LP100</strain>
    </source>
</reference>
<proteinExistence type="predicted"/>
<evidence type="ECO:0000313" key="2">
    <source>
        <dbReference type="EMBL" id="SIT93752.1"/>
    </source>
</evidence>
<gene>
    <name evidence="2" type="ORF">SAMN05444128_3185</name>
</gene>
<dbReference type="OrthoDB" id="854096at2"/>
<organism evidence="2 3">
    <name type="scientific">Pontibacter indicus</name>
    <dbReference type="NCBI Taxonomy" id="1317125"/>
    <lineage>
        <taxon>Bacteria</taxon>
        <taxon>Pseudomonadati</taxon>
        <taxon>Bacteroidota</taxon>
        <taxon>Cytophagia</taxon>
        <taxon>Cytophagales</taxon>
        <taxon>Hymenobacteraceae</taxon>
        <taxon>Pontibacter</taxon>
    </lineage>
</organism>
<dbReference type="PROSITE" id="PS51257">
    <property type="entry name" value="PROKAR_LIPOPROTEIN"/>
    <property type="match status" value="1"/>
</dbReference>
<evidence type="ECO:0000256" key="1">
    <source>
        <dbReference type="SAM" id="SignalP"/>
    </source>
</evidence>
<dbReference type="RefSeq" id="WP_076670860.1">
    <property type="nucleotide sequence ID" value="NZ_FTPP01000003.1"/>
</dbReference>
<dbReference type="EMBL" id="FTPP01000003">
    <property type="protein sequence ID" value="SIT93752.1"/>
    <property type="molecule type" value="Genomic_DNA"/>
</dbReference>
<evidence type="ECO:0000313" key="3">
    <source>
        <dbReference type="Proteomes" id="UP000187181"/>
    </source>
</evidence>
<dbReference type="STRING" id="1317125.SAMN05444128_3185"/>
<keyword evidence="3" id="KW-1185">Reference proteome</keyword>
<keyword evidence="1" id="KW-0732">Signal</keyword>
<sequence>MIRLLLIFIFLAPFSAFSCDADPPPVALEFLKAKHVFFGQATSKVYAKDSLTYTVSFTVEQHFKEGGSLPETLAFTLPAEGEITGSYSSCDFGVLLGRKWLIYAYTYNGILTFSYYGSNSKPTESLDAIPKQELEILNSGHEIDYRNIIFDESLLKSPTAVTYVGPSPKIQLHSLLTHIDNTKYRQTSRLTFENFIAGIDSSGNIMELFIPDRRAKHVFQAVYDVQATVWTPLKELSSLQFDLLQALKASGQWKPARFMGKSVNSQVFFQVYIDEQGKVTTSAFY</sequence>